<comment type="caution">
    <text evidence="1">The sequence shown here is derived from an EMBL/GenBank/DDBJ whole genome shotgun (WGS) entry which is preliminary data.</text>
</comment>
<reference evidence="1" key="1">
    <citation type="submission" date="2021-01" db="EMBL/GenBank/DDBJ databases">
        <authorList>
            <person name="Kaushik A."/>
        </authorList>
    </citation>
    <scope>NUCLEOTIDE SEQUENCE</scope>
    <source>
        <strain evidence="1">AG1-1A</strain>
    </source>
</reference>
<gene>
    <name evidence="1" type="ORF">RDB_LOCUS98204</name>
</gene>
<evidence type="ECO:0000313" key="2">
    <source>
        <dbReference type="Proteomes" id="UP000663840"/>
    </source>
</evidence>
<dbReference type="Proteomes" id="UP000663840">
    <property type="component" value="Unassembled WGS sequence"/>
</dbReference>
<dbReference type="EMBL" id="CAJMWR010003299">
    <property type="protein sequence ID" value="CAE6457666.1"/>
    <property type="molecule type" value="Genomic_DNA"/>
</dbReference>
<name>A0A8H3GMX8_9AGAM</name>
<evidence type="ECO:0000313" key="1">
    <source>
        <dbReference type="EMBL" id="CAE6457666.1"/>
    </source>
</evidence>
<dbReference type="AlphaFoldDB" id="A0A8H3GMX8"/>
<accession>A0A8H3GMX8</accession>
<proteinExistence type="predicted"/>
<protein>
    <submittedName>
        <fullName evidence="1">Uncharacterized protein</fullName>
    </submittedName>
</protein>
<sequence length="45" mass="5042">MGLHSYCAGILDFNSMHRTPTPKGFDRQCAQKTICEICNVGNKVR</sequence>
<organism evidence="1 2">
    <name type="scientific">Rhizoctonia solani</name>
    <dbReference type="NCBI Taxonomy" id="456999"/>
    <lineage>
        <taxon>Eukaryota</taxon>
        <taxon>Fungi</taxon>
        <taxon>Dikarya</taxon>
        <taxon>Basidiomycota</taxon>
        <taxon>Agaricomycotina</taxon>
        <taxon>Agaricomycetes</taxon>
        <taxon>Cantharellales</taxon>
        <taxon>Ceratobasidiaceae</taxon>
        <taxon>Rhizoctonia</taxon>
    </lineage>
</organism>